<accession>A0A2W4VK49</accession>
<feature type="compositionally biased region" description="Basic and acidic residues" evidence="1">
    <location>
        <begin position="76"/>
        <end position="102"/>
    </location>
</feature>
<feature type="region of interest" description="Disordered" evidence="1">
    <location>
        <begin position="723"/>
        <end position="755"/>
    </location>
</feature>
<reference evidence="3 4" key="2">
    <citation type="submission" date="2018-06" db="EMBL/GenBank/DDBJ databases">
        <title>Metagenomic assembly of (sub)arctic Cyanobacteria and their associated microbiome from non-axenic cultures.</title>
        <authorList>
            <person name="Baurain D."/>
        </authorList>
    </citation>
    <scope>NUCLEOTIDE SEQUENCE [LARGE SCALE GENOMIC DNA]</scope>
    <source>
        <strain evidence="3">ULC129bin1</strain>
    </source>
</reference>
<keyword evidence="2" id="KW-0812">Transmembrane</keyword>
<organism evidence="3 4">
    <name type="scientific">Leptolyngbya foveolarum</name>
    <dbReference type="NCBI Taxonomy" id="47253"/>
    <lineage>
        <taxon>Bacteria</taxon>
        <taxon>Bacillati</taxon>
        <taxon>Cyanobacteriota</taxon>
        <taxon>Cyanophyceae</taxon>
        <taxon>Leptolyngbyales</taxon>
        <taxon>Leptolyngbyaceae</taxon>
        <taxon>Leptolyngbya group</taxon>
        <taxon>Leptolyngbya</taxon>
    </lineage>
</organism>
<evidence type="ECO:0000313" key="4">
    <source>
        <dbReference type="Proteomes" id="UP000249354"/>
    </source>
</evidence>
<evidence type="ECO:0000256" key="1">
    <source>
        <dbReference type="SAM" id="MobiDB-lite"/>
    </source>
</evidence>
<feature type="compositionally biased region" description="Polar residues" evidence="1">
    <location>
        <begin position="43"/>
        <end position="53"/>
    </location>
</feature>
<dbReference type="EMBL" id="QBMC01000233">
    <property type="protein sequence ID" value="PZO09965.1"/>
    <property type="molecule type" value="Genomic_DNA"/>
</dbReference>
<evidence type="ECO:0000313" key="3">
    <source>
        <dbReference type="EMBL" id="PZO09965.1"/>
    </source>
</evidence>
<reference evidence="4" key="1">
    <citation type="submission" date="2018-04" db="EMBL/GenBank/DDBJ databases">
        <authorList>
            <person name="Cornet L."/>
        </authorList>
    </citation>
    <scope>NUCLEOTIDE SEQUENCE [LARGE SCALE GENOMIC DNA]</scope>
</reference>
<feature type="transmembrane region" description="Helical" evidence="2">
    <location>
        <begin position="143"/>
        <end position="164"/>
    </location>
</feature>
<keyword evidence="2" id="KW-0472">Membrane</keyword>
<dbReference type="AlphaFoldDB" id="A0A2W4VK49"/>
<sequence length="755" mass="82407">MASQFDDDYRLTKEAKQPSDASGAQSGGKSVGGRLGAKPGTAKPQSAKKTSSFEAKPFESKQFYPKQSAANPTRSQRVDPKKTDPKQIDPKQTDPKQIDPKQFHPKRIEHKQSSVTASAASDTRDGGLSSPLLGLRWLKSWPIVVLIIFGILGTAGAAAMVSLFRIPNLPNCRAIFWPTASASLRLQCAESYSQQGDVDNLLAAIALVDRLPEDHPLRADINSRIENWASQVLDLAERSFEAGNLELAISTANKIPDRTAAKKLVADRIERWQRIWQAGEKEFSAAVAKIKEKNFQAAFSLSVKLLDVDNKFWSTTKYNELTKLIARARDDSRKLSEALGLAKAGTLEGFKGALKALKEIGKDSVFFAEVKSERQKIAKQMLKRGEELLADRQLSDAQAMLNAVPRDVGLDKEIEDSQIFVTAYQQAWTNNVAGLENAIARMKTLKKNRPGYARGQQLIAQWQGEINNISLLNQAQERAQRGSTADLTAAIALAQQVSTGSPQGKEAAAQIGKWQSRVETVQDRPILERADRLAAVGTPDNLRAAIQEAKKIPPGRTLGAEADERIANWTERVQRIEDQPILDQARQRAQTGDIAGAIAIANRIGSGRSLYKMAQDDIAGWQTQEDGRARLSEAVNAASGGDGNSLANAIEMAQRVPNSSGSRSQADSRINQWSWDLLQQAELTANRNLGSAIALASRIPDGTEAYDSAQVRIGNWQATLNRTEESRRVPAEVSPPPANVNENGLPARLNLTPAE</sequence>
<gene>
    <name evidence="3" type="ORF">DCF25_21140</name>
</gene>
<protein>
    <submittedName>
        <fullName evidence="3">Chromosome segregation ATPase</fullName>
    </submittedName>
</protein>
<feature type="compositionally biased region" description="Basic and acidic residues" evidence="1">
    <location>
        <begin position="7"/>
        <end position="17"/>
    </location>
</feature>
<comment type="caution">
    <text evidence="3">The sequence shown here is derived from an EMBL/GenBank/DDBJ whole genome shotgun (WGS) entry which is preliminary data.</text>
</comment>
<proteinExistence type="predicted"/>
<dbReference type="Proteomes" id="UP000249354">
    <property type="component" value="Unassembled WGS sequence"/>
</dbReference>
<feature type="compositionally biased region" description="Gly residues" evidence="1">
    <location>
        <begin position="25"/>
        <end position="35"/>
    </location>
</feature>
<feature type="region of interest" description="Disordered" evidence="1">
    <location>
        <begin position="1"/>
        <end position="126"/>
    </location>
</feature>
<keyword evidence="2" id="KW-1133">Transmembrane helix</keyword>
<evidence type="ECO:0000256" key="2">
    <source>
        <dbReference type="SAM" id="Phobius"/>
    </source>
</evidence>
<name>A0A2W4VK49_9CYAN</name>